<gene>
    <name evidence="3" type="ORF">OCH7691_03028</name>
</gene>
<accession>A0A1Y5TMU4</accession>
<keyword evidence="4" id="KW-1185">Reference proteome</keyword>
<evidence type="ECO:0000313" key="4">
    <source>
        <dbReference type="Proteomes" id="UP000193200"/>
    </source>
</evidence>
<reference evidence="3 4" key="1">
    <citation type="submission" date="2017-03" db="EMBL/GenBank/DDBJ databases">
        <authorList>
            <person name="Afonso C.L."/>
            <person name="Miller P.J."/>
            <person name="Scott M.A."/>
            <person name="Spackman E."/>
            <person name="Goraichik I."/>
            <person name="Dimitrov K.M."/>
            <person name="Suarez D.L."/>
            <person name="Swayne D.E."/>
        </authorList>
    </citation>
    <scope>NUCLEOTIDE SEQUENCE [LARGE SCALE GENOMIC DNA]</scope>
    <source>
        <strain evidence="3 4">CECT 7691</strain>
    </source>
</reference>
<evidence type="ECO:0000256" key="2">
    <source>
        <dbReference type="SAM" id="SignalP"/>
    </source>
</evidence>
<dbReference type="EMBL" id="FWFR01000002">
    <property type="protein sequence ID" value="SLN65883.1"/>
    <property type="molecule type" value="Genomic_DNA"/>
</dbReference>
<proteinExistence type="predicted"/>
<dbReference type="PANTHER" id="PTHR33376:SF5">
    <property type="entry name" value="EXTRACYTOPLASMIC SOLUTE RECEPTOR PROTEIN"/>
    <property type="match status" value="1"/>
</dbReference>
<feature type="signal peptide" evidence="2">
    <location>
        <begin position="1"/>
        <end position="23"/>
    </location>
</feature>
<evidence type="ECO:0000256" key="1">
    <source>
        <dbReference type="ARBA" id="ARBA00022729"/>
    </source>
</evidence>
<sequence length="348" mass="37682">MPRHTALLMAAAGYLVMSGTAYAADLPKTTINVVGNLGITTQSKKLEAPFWNKEVTEKSNGAITANFRPWNEMGLKGSEVFKLLSQGVMNIATAQLGHHSGADPIIDGNDLAGLSDNFEQFHAVSDAYFPVLQKYYRENLGLHLITMQSFQDQVLYCRDDITSLKDLAGRRIRGSGASQADFVGYFGATPVDVSFGEVQPALEQGVLDCAITGTLGGYTAKWHESAKYLYTLPLNFGAGATIANAEWWDGLAPEVRDFLTTEIEALSDRMWAQNAEEDIIGTQCNTSGPCPFGDPAGMALVEPSEQDVALRREALNNAVLPGWIKRCGDICKTAFNDNLSSLTGLTIK</sequence>
<dbReference type="GO" id="GO:0055085">
    <property type="term" value="P:transmembrane transport"/>
    <property type="evidence" value="ECO:0007669"/>
    <property type="project" value="InterPro"/>
</dbReference>
<dbReference type="AlphaFoldDB" id="A0A1Y5TMU4"/>
<dbReference type="Proteomes" id="UP000193200">
    <property type="component" value="Unassembled WGS sequence"/>
</dbReference>
<keyword evidence="1 2" id="KW-0732">Signal</keyword>
<feature type="chain" id="PRO_5012983678" evidence="2">
    <location>
        <begin position="24"/>
        <end position="348"/>
    </location>
</feature>
<name>A0A1Y5TMU4_9PROT</name>
<protein>
    <submittedName>
        <fullName evidence="3">Bacterial extracellular solute-binding protein, family 7</fullName>
    </submittedName>
</protein>
<dbReference type="CDD" id="cd13602">
    <property type="entry name" value="PBP2_TRAP_BpDctp6_7"/>
    <property type="match status" value="1"/>
</dbReference>
<dbReference type="InterPro" id="IPR018389">
    <property type="entry name" value="DctP_fam"/>
</dbReference>
<dbReference type="PANTHER" id="PTHR33376">
    <property type="match status" value="1"/>
</dbReference>
<dbReference type="Gene3D" id="3.40.190.170">
    <property type="entry name" value="Bacterial extracellular solute-binding protein, family 7"/>
    <property type="match status" value="1"/>
</dbReference>
<dbReference type="InterPro" id="IPR038404">
    <property type="entry name" value="TRAP_DctP_sf"/>
</dbReference>
<dbReference type="NCBIfam" id="NF037995">
    <property type="entry name" value="TRAP_S1"/>
    <property type="match status" value="1"/>
</dbReference>
<dbReference type="InParanoid" id="A0A1Y5TMU4"/>
<dbReference type="Pfam" id="PF03480">
    <property type="entry name" value="DctP"/>
    <property type="match status" value="1"/>
</dbReference>
<evidence type="ECO:0000313" key="3">
    <source>
        <dbReference type="EMBL" id="SLN65883.1"/>
    </source>
</evidence>
<organism evidence="3 4">
    <name type="scientific">Oceanibacterium hippocampi</name>
    <dbReference type="NCBI Taxonomy" id="745714"/>
    <lineage>
        <taxon>Bacteria</taxon>
        <taxon>Pseudomonadati</taxon>
        <taxon>Pseudomonadota</taxon>
        <taxon>Alphaproteobacteria</taxon>
        <taxon>Sneathiellales</taxon>
        <taxon>Sneathiellaceae</taxon>
        <taxon>Oceanibacterium</taxon>
    </lineage>
</organism>